<dbReference type="EMBL" id="QEOB01000042">
    <property type="protein sequence ID" value="PVX61215.1"/>
    <property type="molecule type" value="Genomic_DNA"/>
</dbReference>
<dbReference type="Gene3D" id="2.60.40.10">
    <property type="entry name" value="Immunoglobulins"/>
    <property type="match status" value="1"/>
</dbReference>
<comment type="caution">
    <text evidence="1">The sequence shown here is derived from an EMBL/GenBank/DDBJ whole genome shotgun (WGS) entry which is preliminary data.</text>
</comment>
<protein>
    <recommendedName>
        <fullName evidence="3">Bacterial Ig-like domain-containing protein</fullName>
    </recommendedName>
</protein>
<keyword evidence="2" id="KW-1185">Reference proteome</keyword>
<dbReference type="Proteomes" id="UP000245712">
    <property type="component" value="Unassembled WGS sequence"/>
</dbReference>
<organism evidence="1 2">
    <name type="scientific">Paraburkholderia unamae</name>
    <dbReference type="NCBI Taxonomy" id="219649"/>
    <lineage>
        <taxon>Bacteria</taxon>
        <taxon>Pseudomonadati</taxon>
        <taxon>Pseudomonadota</taxon>
        <taxon>Betaproteobacteria</taxon>
        <taxon>Burkholderiales</taxon>
        <taxon>Burkholderiaceae</taxon>
        <taxon>Paraburkholderia</taxon>
    </lineage>
</organism>
<name>A0ABX5KAN1_9BURK</name>
<gene>
    <name evidence="1" type="ORF">C7402_1426</name>
</gene>
<evidence type="ECO:0000313" key="2">
    <source>
        <dbReference type="Proteomes" id="UP000245712"/>
    </source>
</evidence>
<dbReference type="InterPro" id="IPR013783">
    <property type="entry name" value="Ig-like_fold"/>
</dbReference>
<sequence>MSTVIVTLSTKQQVFPAGTVPAGIKFSLSDGSIAPQTVGAAPYSASFADVAPGTYTAIAQAVDASGNALGDPATSAAFTVSAPVLVDVPDVITVTVNA</sequence>
<evidence type="ECO:0008006" key="3">
    <source>
        <dbReference type="Google" id="ProtNLM"/>
    </source>
</evidence>
<evidence type="ECO:0000313" key="1">
    <source>
        <dbReference type="EMBL" id="PVX61215.1"/>
    </source>
</evidence>
<accession>A0ABX5KAN1</accession>
<dbReference type="RefSeq" id="WP_116614947.1">
    <property type="nucleotide sequence ID" value="NZ_QEOB01000042.1"/>
</dbReference>
<reference evidence="1 2" key="1">
    <citation type="submission" date="2018-05" db="EMBL/GenBank/DDBJ databases">
        <title>Genomic Encyclopedia of Type Strains, Phase IV (KMG-V): Genome sequencing to study the core and pangenomes of soil and plant-associated prokaryotes.</title>
        <authorList>
            <person name="Whitman W."/>
        </authorList>
    </citation>
    <scope>NUCLEOTIDE SEQUENCE [LARGE SCALE GENOMIC DNA]</scope>
    <source>
        <strain evidence="1 2">SCZa-39</strain>
    </source>
</reference>
<proteinExistence type="predicted"/>